<dbReference type="Gene3D" id="3.40.50.720">
    <property type="entry name" value="NAD(P)-binding Rossmann-like Domain"/>
    <property type="match status" value="1"/>
</dbReference>
<comment type="similarity">
    <text evidence="3 8">Belongs to the NAD(P)-dependent epimerase/dehydratase family. dTDP-glucose dehydratase subfamily.</text>
</comment>
<keyword evidence="9" id="KW-0812">Transmembrane</keyword>
<evidence type="ECO:0000313" key="11">
    <source>
        <dbReference type="EMBL" id="QHB51681.1"/>
    </source>
</evidence>
<protein>
    <recommendedName>
        <fullName evidence="5 8">dTDP-glucose 4,6-dehydratase</fullName>
        <ecNumber evidence="4 8">4.2.1.46</ecNumber>
    </recommendedName>
</protein>
<dbReference type="NCBIfam" id="TIGR01181">
    <property type="entry name" value="dTDP_gluc_dehyt"/>
    <property type="match status" value="1"/>
</dbReference>
<evidence type="ECO:0000313" key="12">
    <source>
        <dbReference type="Proteomes" id="UP000465035"/>
    </source>
</evidence>
<keyword evidence="7 8" id="KW-0456">Lyase</keyword>
<accession>A0A6P1E8Y0</accession>
<dbReference type="InterPro" id="IPR036291">
    <property type="entry name" value="NAD(P)-bd_dom_sf"/>
</dbReference>
<keyword evidence="9" id="KW-1133">Transmembrane helix</keyword>
<evidence type="ECO:0000256" key="8">
    <source>
        <dbReference type="RuleBase" id="RU004473"/>
    </source>
</evidence>
<dbReference type="InterPro" id="IPR005888">
    <property type="entry name" value="dTDP_Gluc_deHydtase"/>
</dbReference>
<evidence type="ECO:0000256" key="5">
    <source>
        <dbReference type="ARBA" id="ARBA00016977"/>
    </source>
</evidence>
<proteinExistence type="inferred from homology"/>
<dbReference type="AlphaFoldDB" id="A0A6P1E8Y0"/>
<dbReference type="Pfam" id="PF16363">
    <property type="entry name" value="GDP_Man_Dehyd"/>
    <property type="match status" value="1"/>
</dbReference>
<dbReference type="GeneID" id="69057775"/>
<evidence type="ECO:0000256" key="7">
    <source>
        <dbReference type="ARBA" id="ARBA00023239"/>
    </source>
</evidence>
<dbReference type="InterPro" id="IPR016040">
    <property type="entry name" value="NAD(P)-bd_dom"/>
</dbReference>
<feature type="domain" description="NAD(P)-binding" evidence="10">
    <location>
        <begin position="11"/>
        <end position="310"/>
    </location>
</feature>
<feature type="transmembrane region" description="Helical" evidence="9">
    <location>
        <begin position="6"/>
        <end position="28"/>
    </location>
</feature>
<comment type="cofactor">
    <cofactor evidence="2 8">
        <name>NAD(+)</name>
        <dbReference type="ChEBI" id="CHEBI:57540"/>
    </cofactor>
</comment>
<evidence type="ECO:0000256" key="1">
    <source>
        <dbReference type="ARBA" id="ARBA00001539"/>
    </source>
</evidence>
<dbReference type="GO" id="GO:0008460">
    <property type="term" value="F:dTDP-glucose 4,6-dehydratase activity"/>
    <property type="evidence" value="ECO:0007669"/>
    <property type="project" value="UniProtKB-EC"/>
</dbReference>
<evidence type="ECO:0000259" key="10">
    <source>
        <dbReference type="Pfam" id="PF16363"/>
    </source>
</evidence>
<keyword evidence="9" id="KW-0472">Membrane</keyword>
<organism evidence="11 12">
    <name type="scientific">Lentilactobacillus hilgardii</name>
    <name type="common">Lactobacillus hilgardii</name>
    <dbReference type="NCBI Taxonomy" id="1588"/>
    <lineage>
        <taxon>Bacteria</taxon>
        <taxon>Bacillati</taxon>
        <taxon>Bacillota</taxon>
        <taxon>Bacilli</taxon>
        <taxon>Lactobacillales</taxon>
        <taxon>Lactobacillaceae</taxon>
        <taxon>Lentilactobacillus</taxon>
    </lineage>
</organism>
<evidence type="ECO:0000256" key="2">
    <source>
        <dbReference type="ARBA" id="ARBA00001911"/>
    </source>
</evidence>
<evidence type="ECO:0000256" key="9">
    <source>
        <dbReference type="SAM" id="Phobius"/>
    </source>
</evidence>
<reference evidence="11 12" key="1">
    <citation type="submission" date="2019-12" db="EMBL/GenBank/DDBJ databases">
        <title>Lactobacillus hilgardii FLUB.</title>
        <authorList>
            <person name="Gustaw K."/>
        </authorList>
    </citation>
    <scope>NUCLEOTIDE SEQUENCE [LARGE SCALE GENOMIC DNA]</scope>
    <source>
        <strain evidence="11 12">FLUB</strain>
    </source>
</reference>
<keyword evidence="6" id="KW-0520">NAD</keyword>
<comment type="catalytic activity">
    <reaction evidence="1 8">
        <text>dTDP-alpha-D-glucose = dTDP-4-dehydro-6-deoxy-alpha-D-glucose + H2O</text>
        <dbReference type="Rhea" id="RHEA:17221"/>
        <dbReference type="ChEBI" id="CHEBI:15377"/>
        <dbReference type="ChEBI" id="CHEBI:57477"/>
        <dbReference type="ChEBI" id="CHEBI:57649"/>
        <dbReference type="EC" id="4.2.1.46"/>
    </reaction>
</comment>
<dbReference type="RefSeq" id="WP_003553073.1">
    <property type="nucleotide sequence ID" value="NZ_CABKOL010000106.1"/>
</dbReference>
<dbReference type="CDD" id="cd05246">
    <property type="entry name" value="dTDP_GD_SDR_e"/>
    <property type="match status" value="1"/>
</dbReference>
<name>A0A6P1E8Y0_LENHI</name>
<dbReference type="PANTHER" id="PTHR43000">
    <property type="entry name" value="DTDP-D-GLUCOSE 4,6-DEHYDRATASE-RELATED"/>
    <property type="match status" value="1"/>
</dbReference>
<dbReference type="SUPFAM" id="SSF51735">
    <property type="entry name" value="NAD(P)-binding Rossmann-fold domains"/>
    <property type="match status" value="1"/>
</dbReference>
<evidence type="ECO:0000256" key="3">
    <source>
        <dbReference type="ARBA" id="ARBA00008178"/>
    </source>
</evidence>
<dbReference type="Proteomes" id="UP000465035">
    <property type="component" value="Chromosome"/>
</dbReference>
<evidence type="ECO:0000256" key="4">
    <source>
        <dbReference type="ARBA" id="ARBA00011990"/>
    </source>
</evidence>
<sequence>MHEEVLLLNILVTGGAGFIGSNFIHLLLGHRQSDRLINFDALTYAGNLDNLDDIPEGATYRFIKGDIADKEAVKKVVSNYQINVIVNFAAQSHVDRSIIDATPFVHTNIEGVNTLLEVAREYHLDKFVQVSTDEVYGSTPSQARFDEQTPLNPSSPYAATKASADLLALSYFKTFGTPVCITRSANNYGRYQFPEKLVPLMVTAALRGKKLPIYGNGQNKRDWLNVQDNCRAIEMVMSNGKPGQIYNIAGRQHKTNLQIVKIIEKQLAAIHPQVTFVKDRPANDQLYAIDDSKIRHELGWRPEFSFEIGMGDVIDWYVIHPEWWQPLLKRVQNR</sequence>
<evidence type="ECO:0000256" key="6">
    <source>
        <dbReference type="ARBA" id="ARBA00023027"/>
    </source>
</evidence>
<dbReference type="GO" id="GO:0009225">
    <property type="term" value="P:nucleotide-sugar metabolic process"/>
    <property type="evidence" value="ECO:0007669"/>
    <property type="project" value="InterPro"/>
</dbReference>
<dbReference type="EMBL" id="CP047121">
    <property type="protein sequence ID" value="QHB51681.1"/>
    <property type="molecule type" value="Genomic_DNA"/>
</dbReference>
<dbReference type="Gene3D" id="3.90.25.10">
    <property type="entry name" value="UDP-galactose 4-epimerase, domain 1"/>
    <property type="match status" value="1"/>
</dbReference>
<dbReference type="EC" id="4.2.1.46" evidence="4 8"/>
<gene>
    <name evidence="11" type="primary">rfbB</name>
    <name evidence="11" type="ORF">GQR93_05335</name>
</gene>